<organism evidence="1 2">
    <name type="scientific">Hygrophoropsis aurantiaca</name>
    <dbReference type="NCBI Taxonomy" id="72124"/>
    <lineage>
        <taxon>Eukaryota</taxon>
        <taxon>Fungi</taxon>
        <taxon>Dikarya</taxon>
        <taxon>Basidiomycota</taxon>
        <taxon>Agaricomycotina</taxon>
        <taxon>Agaricomycetes</taxon>
        <taxon>Agaricomycetidae</taxon>
        <taxon>Boletales</taxon>
        <taxon>Coniophorineae</taxon>
        <taxon>Hygrophoropsidaceae</taxon>
        <taxon>Hygrophoropsis</taxon>
    </lineage>
</organism>
<sequence>MNPVDPANAGPELDFQAWLQHRFLNLEHHPTRYEASLYGPLNGVLTHYFPLDRQFLVKPQPKLRPAFDPNDVSISSIGVETSFVEEDPDEDLDDPVLQLSFDSDGGDVLPRAMGGGEGGVPVPDFFVAKATHFLTNDQTLLIVEVKPGEDPVTRTDKEQLLEYMELYSLNHQDIPSTMGLLVHGVFVRIFTWSGPDTINEADHVLGINSREFKQILQRIATDNWAIYQAPN</sequence>
<reference evidence="1" key="1">
    <citation type="journal article" date="2021" name="New Phytol.">
        <title>Evolutionary innovations through gain and loss of genes in the ectomycorrhizal Boletales.</title>
        <authorList>
            <person name="Wu G."/>
            <person name="Miyauchi S."/>
            <person name="Morin E."/>
            <person name="Kuo A."/>
            <person name="Drula E."/>
            <person name="Varga T."/>
            <person name="Kohler A."/>
            <person name="Feng B."/>
            <person name="Cao Y."/>
            <person name="Lipzen A."/>
            <person name="Daum C."/>
            <person name="Hundley H."/>
            <person name="Pangilinan J."/>
            <person name="Johnson J."/>
            <person name="Barry K."/>
            <person name="LaButti K."/>
            <person name="Ng V."/>
            <person name="Ahrendt S."/>
            <person name="Min B."/>
            <person name="Choi I.G."/>
            <person name="Park H."/>
            <person name="Plett J.M."/>
            <person name="Magnuson J."/>
            <person name="Spatafora J.W."/>
            <person name="Nagy L.G."/>
            <person name="Henrissat B."/>
            <person name="Grigoriev I.V."/>
            <person name="Yang Z.L."/>
            <person name="Xu J."/>
            <person name="Martin F.M."/>
        </authorList>
    </citation>
    <scope>NUCLEOTIDE SEQUENCE</scope>
    <source>
        <strain evidence="1">ATCC 28755</strain>
    </source>
</reference>
<gene>
    <name evidence="1" type="ORF">BJ138DRAFT_1183439</name>
</gene>
<protein>
    <submittedName>
        <fullName evidence="1">Uncharacterized protein</fullName>
    </submittedName>
</protein>
<keyword evidence="2" id="KW-1185">Reference proteome</keyword>
<name>A0ACB7ZYQ8_9AGAM</name>
<evidence type="ECO:0000313" key="1">
    <source>
        <dbReference type="EMBL" id="KAH7905854.1"/>
    </source>
</evidence>
<accession>A0ACB7ZYQ8</accession>
<proteinExistence type="predicted"/>
<evidence type="ECO:0000313" key="2">
    <source>
        <dbReference type="Proteomes" id="UP000790377"/>
    </source>
</evidence>
<dbReference type="Proteomes" id="UP000790377">
    <property type="component" value="Unassembled WGS sequence"/>
</dbReference>
<dbReference type="EMBL" id="MU268112">
    <property type="protein sequence ID" value="KAH7905854.1"/>
    <property type="molecule type" value="Genomic_DNA"/>
</dbReference>
<comment type="caution">
    <text evidence="1">The sequence shown here is derived from an EMBL/GenBank/DDBJ whole genome shotgun (WGS) entry which is preliminary data.</text>
</comment>